<feature type="domain" description="Phosphatidic acid phosphatase type 2/haloperoxidase" evidence="7">
    <location>
        <begin position="162"/>
        <end position="299"/>
    </location>
</feature>
<name>A0A261Y476_9FUNG</name>
<evidence type="ECO:0000256" key="2">
    <source>
        <dbReference type="ARBA" id="ARBA00022692"/>
    </source>
</evidence>
<dbReference type="Pfam" id="PF14378">
    <property type="entry name" value="PAP2_3"/>
    <property type="match status" value="1"/>
</dbReference>
<keyword evidence="2 6" id="KW-0812">Transmembrane</keyword>
<evidence type="ECO:0000256" key="4">
    <source>
        <dbReference type="ARBA" id="ARBA00023136"/>
    </source>
</evidence>
<dbReference type="OrthoDB" id="5784at2759"/>
<feature type="transmembrane region" description="Helical" evidence="6">
    <location>
        <begin position="284"/>
        <end position="302"/>
    </location>
</feature>
<feature type="transmembrane region" description="Helical" evidence="6">
    <location>
        <begin position="261"/>
        <end position="278"/>
    </location>
</feature>
<dbReference type="Proteomes" id="UP000242875">
    <property type="component" value="Unassembled WGS sequence"/>
</dbReference>
<dbReference type="InterPro" id="IPR000326">
    <property type="entry name" value="PAP2/HPO"/>
</dbReference>
<dbReference type="PANTHER" id="PTHR31310:SF11">
    <property type="entry name" value="INOSITOL PHOSPHORYLCERAMIDE SYNTHASE CATALYTIC SUBUNIT AUR1"/>
    <property type="match status" value="1"/>
</dbReference>
<organism evidence="8 9">
    <name type="scientific">Bifiguratus adelaidae</name>
    <dbReference type="NCBI Taxonomy" id="1938954"/>
    <lineage>
        <taxon>Eukaryota</taxon>
        <taxon>Fungi</taxon>
        <taxon>Fungi incertae sedis</taxon>
        <taxon>Mucoromycota</taxon>
        <taxon>Mucoromycotina</taxon>
        <taxon>Endogonomycetes</taxon>
        <taxon>Endogonales</taxon>
        <taxon>Endogonales incertae sedis</taxon>
        <taxon>Bifiguratus</taxon>
    </lineage>
</organism>
<dbReference type="AlphaFoldDB" id="A0A261Y476"/>
<comment type="caution">
    <text evidence="8">The sequence shown here is derived from an EMBL/GenBank/DDBJ whole genome shotgun (WGS) entry which is preliminary data.</text>
</comment>
<reference evidence="8 9" key="1">
    <citation type="journal article" date="2017" name="Mycologia">
        <title>Bifiguratus adelaidae, gen. et sp. nov., a new member of Mucoromycotina in endophytic and soil-dwelling habitats.</title>
        <authorList>
            <person name="Torres-Cruz T.J."/>
            <person name="Billingsley Tobias T.L."/>
            <person name="Almatruk M."/>
            <person name="Hesse C."/>
            <person name="Kuske C.R."/>
            <person name="Desiro A."/>
            <person name="Benucci G.M."/>
            <person name="Bonito G."/>
            <person name="Stajich J.E."/>
            <person name="Dunlap C."/>
            <person name="Arnold A.E."/>
            <person name="Porras-Alfaro A."/>
        </authorList>
    </citation>
    <scope>NUCLEOTIDE SEQUENCE [LARGE SCALE GENOMIC DNA]</scope>
    <source>
        <strain evidence="8 9">AZ0501</strain>
    </source>
</reference>
<evidence type="ECO:0000313" key="8">
    <source>
        <dbReference type="EMBL" id="OZJ05427.1"/>
    </source>
</evidence>
<keyword evidence="9" id="KW-1185">Reference proteome</keyword>
<keyword evidence="4 6" id="KW-0472">Membrane</keyword>
<dbReference type="SUPFAM" id="SSF48317">
    <property type="entry name" value="Acid phosphatase/Vanadium-dependent haloperoxidase"/>
    <property type="match status" value="1"/>
</dbReference>
<dbReference type="InterPro" id="IPR052185">
    <property type="entry name" value="IPC_Synthase-Related"/>
</dbReference>
<dbReference type="GO" id="GO:0016020">
    <property type="term" value="C:membrane"/>
    <property type="evidence" value="ECO:0007669"/>
    <property type="project" value="UniProtKB-SubCell"/>
</dbReference>
<dbReference type="InterPro" id="IPR026841">
    <property type="entry name" value="Aur1/Ipt1"/>
</dbReference>
<feature type="transmembrane region" description="Helical" evidence="6">
    <location>
        <begin position="135"/>
        <end position="156"/>
    </location>
</feature>
<keyword evidence="3 6" id="KW-1133">Transmembrane helix</keyword>
<sequence length="463" mass="52279">MWPILELRWPTLPANTPKPIRAFFDHVRWWHLPLAYIFQKAFRVIETPPWYLRLAIAVALTIGCYLPHIKHFLRPTIPIFAWLFGFYACQFIDAEHRTSHIFVNVLPTMERILYGANLSELLARNPNAVKDVLAWIPYGVLHYSIPFAVSAIIFWFGPPMALPTFARAFGWMNIMGVITQFFFPTAPPWYEATYGSEPATYSIPGSPGGLARIDLLFGTKTYTATFGASPMVFGAFPSLHSGCATIQALFLCWLRPRFAPLFLLYVMWIWWSTMYLTHHYMIDLVGGSIYALVAFGWAMRYAPKIDRDFPTRWHYLGIDRLTWRNFLNSFEMSKGWLERQDEVVGRGVRKGGLLGLWLDVDVAHFLPTNTRGEDGELVGQVYIEPKPDANILPMYQFQHKGDESKGLMMDVDLGDQEVDDVDASLSYVLPSSSSSSSLSGASTSGPVTASSATSLSASASDRK</sequence>
<dbReference type="Gene3D" id="1.20.144.10">
    <property type="entry name" value="Phosphatidic acid phosphatase type 2/haloperoxidase"/>
    <property type="match status" value="1"/>
</dbReference>
<dbReference type="GO" id="GO:0030148">
    <property type="term" value="P:sphingolipid biosynthetic process"/>
    <property type="evidence" value="ECO:0007669"/>
    <property type="project" value="EnsemblFungi"/>
</dbReference>
<dbReference type="CDD" id="cd03386">
    <property type="entry name" value="PAP2_Aur1_like"/>
    <property type="match status" value="1"/>
</dbReference>
<dbReference type="SMART" id="SM00014">
    <property type="entry name" value="acidPPc"/>
    <property type="match status" value="1"/>
</dbReference>
<dbReference type="GO" id="GO:0070916">
    <property type="term" value="C:inositol phosphoceramide synthase complex"/>
    <property type="evidence" value="ECO:0007669"/>
    <property type="project" value="EnsemblFungi"/>
</dbReference>
<protein>
    <recommendedName>
        <fullName evidence="7">Phosphatidic acid phosphatase type 2/haloperoxidase domain-containing protein</fullName>
    </recommendedName>
</protein>
<evidence type="ECO:0000256" key="6">
    <source>
        <dbReference type="SAM" id="Phobius"/>
    </source>
</evidence>
<dbReference type="InterPro" id="IPR036938">
    <property type="entry name" value="PAP2/HPO_sf"/>
</dbReference>
<gene>
    <name evidence="8" type="ORF">BZG36_01656</name>
</gene>
<feature type="transmembrane region" description="Helical" evidence="6">
    <location>
        <begin position="50"/>
        <end position="69"/>
    </location>
</feature>
<comment type="subcellular location">
    <subcellularLocation>
        <location evidence="1">Membrane</location>
        <topology evidence="1">Multi-pass membrane protein</topology>
    </subcellularLocation>
</comment>
<evidence type="ECO:0000313" key="9">
    <source>
        <dbReference type="Proteomes" id="UP000242875"/>
    </source>
</evidence>
<accession>A0A261Y476</accession>
<proteinExistence type="predicted"/>
<evidence type="ECO:0000256" key="3">
    <source>
        <dbReference type="ARBA" id="ARBA00022989"/>
    </source>
</evidence>
<evidence type="ECO:0000256" key="5">
    <source>
        <dbReference type="SAM" id="MobiDB-lite"/>
    </source>
</evidence>
<dbReference type="GO" id="GO:0006676">
    <property type="term" value="P:mannosyl diphosphorylinositol ceramide metabolic process"/>
    <property type="evidence" value="ECO:0007669"/>
    <property type="project" value="TreeGrafter"/>
</dbReference>
<dbReference type="EMBL" id="MVBO01000015">
    <property type="protein sequence ID" value="OZJ05427.1"/>
    <property type="molecule type" value="Genomic_DNA"/>
</dbReference>
<dbReference type="GO" id="GO:0045140">
    <property type="term" value="F:inositol phosphoceramide synthase activity"/>
    <property type="evidence" value="ECO:0007669"/>
    <property type="project" value="EnsemblFungi"/>
</dbReference>
<feature type="region of interest" description="Disordered" evidence="5">
    <location>
        <begin position="429"/>
        <end position="463"/>
    </location>
</feature>
<evidence type="ECO:0000256" key="1">
    <source>
        <dbReference type="ARBA" id="ARBA00004141"/>
    </source>
</evidence>
<evidence type="ECO:0000259" key="7">
    <source>
        <dbReference type="SMART" id="SM00014"/>
    </source>
</evidence>
<feature type="transmembrane region" description="Helical" evidence="6">
    <location>
        <begin position="231"/>
        <end position="254"/>
    </location>
</feature>
<dbReference type="PANTHER" id="PTHR31310">
    <property type="match status" value="1"/>
</dbReference>
<feature type="transmembrane region" description="Helical" evidence="6">
    <location>
        <begin position="168"/>
        <end position="186"/>
    </location>
</feature>